<proteinExistence type="predicted"/>
<accession>A0A1X9NI73</accession>
<evidence type="ECO:0000313" key="3">
    <source>
        <dbReference type="Proteomes" id="UP000193450"/>
    </source>
</evidence>
<gene>
    <name evidence="2" type="ORF">BST96_10970</name>
</gene>
<keyword evidence="1" id="KW-0472">Membrane</keyword>
<dbReference type="STRING" id="716816.BST96_10970"/>
<dbReference type="RefSeq" id="WP_085758744.1">
    <property type="nucleotide sequence ID" value="NZ_CP019343.1"/>
</dbReference>
<keyword evidence="1" id="KW-0812">Transmembrane</keyword>
<dbReference type="Proteomes" id="UP000193450">
    <property type="component" value="Chromosome"/>
</dbReference>
<feature type="transmembrane region" description="Helical" evidence="1">
    <location>
        <begin position="200"/>
        <end position="219"/>
    </location>
</feature>
<protein>
    <recommendedName>
        <fullName evidence="4">Copper resistance protein D domain-containing protein</fullName>
    </recommendedName>
</protein>
<dbReference type="AlphaFoldDB" id="A0A1X9NI73"/>
<organism evidence="2 3">
    <name type="scientific">Oceanicoccus sagamiensis</name>
    <dbReference type="NCBI Taxonomy" id="716816"/>
    <lineage>
        <taxon>Bacteria</taxon>
        <taxon>Pseudomonadati</taxon>
        <taxon>Pseudomonadota</taxon>
        <taxon>Gammaproteobacteria</taxon>
        <taxon>Cellvibrionales</taxon>
        <taxon>Spongiibacteraceae</taxon>
        <taxon>Oceanicoccus</taxon>
    </lineage>
</organism>
<dbReference type="KEGG" id="osg:BST96_10970"/>
<feature type="transmembrane region" description="Helical" evidence="1">
    <location>
        <begin position="69"/>
        <end position="96"/>
    </location>
</feature>
<evidence type="ECO:0000313" key="2">
    <source>
        <dbReference type="EMBL" id="ARN74597.1"/>
    </source>
</evidence>
<name>A0A1X9NI73_9GAMM</name>
<sequence>MDYLLLKYAHIIAFVYWLGGDLGTFFGSKYVSKPELSPQTRAIALKIMLACDQAPKIAMPLMFPLGLQMAVMLGIIAAPVAVIIAVWLVAIIWVINVRYMYTTDNQAAKAKVGQIDFWVRIVVIAAITTYAIMGLLDSSLIAAPWVAYKMLIFAALVFFGLMIRKNLQPFIMAFGRMMREGASDETNGIIDAALHRVHPWVYGIWAGLLLNAAIGVHLLG</sequence>
<evidence type="ECO:0008006" key="4">
    <source>
        <dbReference type="Google" id="ProtNLM"/>
    </source>
</evidence>
<keyword evidence="1" id="KW-1133">Transmembrane helix</keyword>
<dbReference type="OrthoDB" id="3781906at2"/>
<evidence type="ECO:0000256" key="1">
    <source>
        <dbReference type="SAM" id="Phobius"/>
    </source>
</evidence>
<dbReference type="EMBL" id="CP019343">
    <property type="protein sequence ID" value="ARN74597.1"/>
    <property type="molecule type" value="Genomic_DNA"/>
</dbReference>
<feature type="transmembrane region" description="Helical" evidence="1">
    <location>
        <begin position="142"/>
        <end position="163"/>
    </location>
</feature>
<feature type="transmembrane region" description="Helical" evidence="1">
    <location>
        <begin position="117"/>
        <end position="136"/>
    </location>
</feature>
<reference evidence="2 3" key="1">
    <citation type="submission" date="2016-11" db="EMBL/GenBank/DDBJ databases">
        <title>Trade-off between light-utilization and light-protection in marine flavobacteria.</title>
        <authorList>
            <person name="Kumagai Y."/>
        </authorList>
    </citation>
    <scope>NUCLEOTIDE SEQUENCE [LARGE SCALE GENOMIC DNA]</scope>
    <source>
        <strain evidence="2 3">NBRC 107125</strain>
    </source>
</reference>
<keyword evidence="3" id="KW-1185">Reference proteome</keyword>